<evidence type="ECO:0000313" key="3">
    <source>
        <dbReference type="Proteomes" id="UP000595662"/>
    </source>
</evidence>
<proteinExistence type="predicted"/>
<dbReference type="VEuPathDB" id="FungiDB:PDIP_62280"/>
<dbReference type="KEGG" id="pdp:PDIP_62280"/>
<gene>
    <name evidence="2" type="ORF">Pdw03_8312</name>
</gene>
<dbReference type="Pfam" id="PF01738">
    <property type="entry name" value="DLH"/>
    <property type="match status" value="1"/>
</dbReference>
<keyword evidence="2" id="KW-0378">Hydrolase</keyword>
<feature type="domain" description="Dienelactone hydrolase" evidence="1">
    <location>
        <begin position="55"/>
        <end position="274"/>
    </location>
</feature>
<protein>
    <submittedName>
        <fullName evidence="2">Dienelactone hydrolase, putative</fullName>
    </submittedName>
</protein>
<dbReference type="Proteomes" id="UP000595662">
    <property type="component" value="Chromosome 3"/>
</dbReference>
<dbReference type="GO" id="GO:0072330">
    <property type="term" value="P:monocarboxylic acid biosynthetic process"/>
    <property type="evidence" value="ECO:0007669"/>
    <property type="project" value="UniProtKB-ARBA"/>
</dbReference>
<dbReference type="GO" id="GO:0017000">
    <property type="term" value="P:antibiotic biosynthetic process"/>
    <property type="evidence" value="ECO:0007669"/>
    <property type="project" value="UniProtKB-ARBA"/>
</dbReference>
<organism evidence="2 3">
    <name type="scientific">Penicillium digitatum</name>
    <name type="common">Green mold</name>
    <dbReference type="NCBI Taxonomy" id="36651"/>
    <lineage>
        <taxon>Eukaryota</taxon>
        <taxon>Fungi</taxon>
        <taxon>Dikarya</taxon>
        <taxon>Ascomycota</taxon>
        <taxon>Pezizomycotina</taxon>
        <taxon>Eurotiomycetes</taxon>
        <taxon>Eurotiomycetidae</taxon>
        <taxon>Eurotiales</taxon>
        <taxon>Aspergillaceae</taxon>
        <taxon>Penicillium</taxon>
    </lineage>
</organism>
<dbReference type="AlphaFoldDB" id="A0A7T6XNN1"/>
<dbReference type="InterPro" id="IPR029058">
    <property type="entry name" value="AB_hydrolase_fold"/>
</dbReference>
<dbReference type="SUPFAM" id="SSF53474">
    <property type="entry name" value="alpha/beta-Hydrolases"/>
    <property type="match status" value="1"/>
</dbReference>
<dbReference type="EMBL" id="CP060776">
    <property type="protein sequence ID" value="QQK44411.1"/>
    <property type="molecule type" value="Genomic_DNA"/>
</dbReference>
<sequence>MHKDWTISLKFDLLRTRAPYFHSSGMASHPPQSCCYQGFKHDGRPQGALSMLGDFEVYISHPPSKSENGILILTDIIGHHLTNAQLIADQFATNGYFVLMPDLFYGDAVPLNKPGEFDMEKWRTGGYHPEGKNHLPSTVDPIVESCLREMRTQFDCKRIGAVGYCFGGKYVVRHLHPGKIDVGYTAHPSHIEEAELKAIQGPLAIAAAETDGIFSVEKRHVSEGILRELSLPYQINLYSGVEHGFAVRGDPAIQAVRYAKRSAFVQGVEWFNEHLNQEDIV</sequence>
<dbReference type="PANTHER" id="PTHR17630:SF44">
    <property type="entry name" value="PROTEIN AIM2"/>
    <property type="match status" value="1"/>
</dbReference>
<dbReference type="RefSeq" id="XP_014533454.2">
    <property type="nucleotide sequence ID" value="XM_014677968.2"/>
</dbReference>
<evidence type="ECO:0000313" key="2">
    <source>
        <dbReference type="EMBL" id="QQK44411.1"/>
    </source>
</evidence>
<evidence type="ECO:0000259" key="1">
    <source>
        <dbReference type="Pfam" id="PF01738"/>
    </source>
</evidence>
<dbReference type="GeneID" id="26234544"/>
<name>A0A7T6XNN1_PENDI</name>
<dbReference type="PANTHER" id="PTHR17630">
    <property type="entry name" value="DIENELACTONE HYDROLASE"/>
    <property type="match status" value="1"/>
</dbReference>
<reference evidence="2 3" key="1">
    <citation type="submission" date="2020-08" db="EMBL/GenBank/DDBJ databases">
        <title>The completed genome sequence of the pathogenic ascomycete fungus Penicillium digitatum.</title>
        <authorList>
            <person name="Wang M."/>
        </authorList>
    </citation>
    <scope>NUCLEOTIDE SEQUENCE [LARGE SCALE GENOMIC DNA]</scope>
    <source>
        <strain evidence="2 3">PdW03</strain>
    </source>
</reference>
<accession>A0A7T6XNN1</accession>
<dbReference type="InterPro" id="IPR002925">
    <property type="entry name" value="Dienelactn_hydro"/>
</dbReference>
<dbReference type="GO" id="GO:0016787">
    <property type="term" value="F:hydrolase activity"/>
    <property type="evidence" value="ECO:0007669"/>
    <property type="project" value="UniProtKB-KW"/>
</dbReference>
<dbReference type="Gene3D" id="3.40.50.1820">
    <property type="entry name" value="alpha/beta hydrolase"/>
    <property type="match status" value="1"/>
</dbReference>